<dbReference type="Pfam" id="PF00072">
    <property type="entry name" value="Response_reg"/>
    <property type="match status" value="1"/>
</dbReference>
<dbReference type="InterPro" id="IPR018060">
    <property type="entry name" value="HTH_AraC"/>
</dbReference>
<dbReference type="Gene3D" id="1.10.10.60">
    <property type="entry name" value="Homeodomain-like"/>
    <property type="match status" value="2"/>
</dbReference>
<dbReference type="InterPro" id="IPR009057">
    <property type="entry name" value="Homeodomain-like_sf"/>
</dbReference>
<dbReference type="Gene3D" id="3.40.50.2300">
    <property type="match status" value="1"/>
</dbReference>
<organism evidence="7 8">
    <name type="scientific">Psychrobacillus faecigallinarum</name>
    <dbReference type="NCBI Taxonomy" id="2762235"/>
    <lineage>
        <taxon>Bacteria</taxon>
        <taxon>Bacillati</taxon>
        <taxon>Bacillota</taxon>
        <taxon>Bacilli</taxon>
        <taxon>Bacillales</taxon>
        <taxon>Bacillaceae</taxon>
        <taxon>Psychrobacillus</taxon>
    </lineage>
</organism>
<evidence type="ECO:0000256" key="4">
    <source>
        <dbReference type="PROSITE-ProRule" id="PRU00169"/>
    </source>
</evidence>
<dbReference type="PROSITE" id="PS01124">
    <property type="entry name" value="HTH_ARAC_FAMILY_2"/>
    <property type="match status" value="1"/>
</dbReference>
<evidence type="ECO:0000256" key="2">
    <source>
        <dbReference type="ARBA" id="ARBA00023125"/>
    </source>
</evidence>
<dbReference type="InterPro" id="IPR001789">
    <property type="entry name" value="Sig_transdc_resp-reg_receiver"/>
</dbReference>
<keyword evidence="8" id="KW-1185">Reference proteome</keyword>
<evidence type="ECO:0000259" key="5">
    <source>
        <dbReference type="PROSITE" id="PS01124"/>
    </source>
</evidence>
<dbReference type="SUPFAM" id="SSF52172">
    <property type="entry name" value="CheY-like"/>
    <property type="match status" value="1"/>
</dbReference>
<evidence type="ECO:0000256" key="3">
    <source>
        <dbReference type="ARBA" id="ARBA00023163"/>
    </source>
</evidence>
<name>A0ABR8RE39_9BACI</name>
<proteinExistence type="predicted"/>
<dbReference type="InterPro" id="IPR011006">
    <property type="entry name" value="CheY-like_superfamily"/>
</dbReference>
<dbReference type="SMART" id="SM00448">
    <property type="entry name" value="REC"/>
    <property type="match status" value="1"/>
</dbReference>
<feature type="domain" description="HTH araC/xylS-type" evidence="5">
    <location>
        <begin position="409"/>
        <end position="507"/>
    </location>
</feature>
<dbReference type="PANTHER" id="PTHR43280:SF2">
    <property type="entry name" value="HTH-TYPE TRANSCRIPTIONAL REGULATOR EXSA"/>
    <property type="match status" value="1"/>
</dbReference>
<dbReference type="PROSITE" id="PS00041">
    <property type="entry name" value="HTH_ARAC_FAMILY_1"/>
    <property type="match status" value="1"/>
</dbReference>
<evidence type="ECO:0000259" key="6">
    <source>
        <dbReference type="PROSITE" id="PS50110"/>
    </source>
</evidence>
<dbReference type="SMART" id="SM00342">
    <property type="entry name" value="HTH_ARAC"/>
    <property type="match status" value="1"/>
</dbReference>
<feature type="modified residue" description="4-aspartylphosphate" evidence="4">
    <location>
        <position position="54"/>
    </location>
</feature>
<keyword evidence="3" id="KW-0804">Transcription</keyword>
<feature type="domain" description="Response regulatory" evidence="6">
    <location>
        <begin position="3"/>
        <end position="119"/>
    </location>
</feature>
<evidence type="ECO:0000313" key="7">
    <source>
        <dbReference type="EMBL" id="MBD7946033.1"/>
    </source>
</evidence>
<dbReference type="Proteomes" id="UP000640786">
    <property type="component" value="Unassembled WGS sequence"/>
</dbReference>
<sequence>MMKLLIVDDEPIEREGMQAILQKSFPEYSFYQAKNGKQAIELADSIRPDLVLMDIMMPGMNGLEAIEKIKETNSSTKFVMVTAFDMFDYARKAIKLGVKDYLLKPSKVTEIVSTVGKVLEECRVEKEAEASSRLANEMWQKTLTLAETDIVTQLLFDHVHEVHIDLLVEMLDTPSTQEKFVVVILLPEGAEHLYVDIKQKVRQTTNAWVGALYGRQLPIIVFRNPDQTFRAQAIAFSKEILSLNKENIGMDWFIGIGQVYGELSEIRQSYQEALIATMDPTLVVKYRFYSEVQAITVETDYQVIRQREQLYFEQLRLGDWESIRLFVLDMIQQHEKKGNALIYTQQRVLELLWIAHRVMNELGIDSEVPVFPLQALEYRQLRLETTRLLDRMQTVYKSYFERMEVDKIQQIKQFIYDNSHKDISLDILAQKVDLSPIYISKMFKEKLGINYIDFLTECRIGKAKKLLNNSERSLKEITFEIGYHDPNYFSKVFKKMCGISPKEYRKTMLSKKIEF</sequence>
<dbReference type="Pfam" id="PF17853">
    <property type="entry name" value="GGDEF_2"/>
    <property type="match status" value="1"/>
</dbReference>
<keyword evidence="1" id="KW-0805">Transcription regulation</keyword>
<comment type="caution">
    <text evidence="7">The sequence shown here is derived from an EMBL/GenBank/DDBJ whole genome shotgun (WGS) entry which is preliminary data.</text>
</comment>
<protein>
    <submittedName>
        <fullName evidence="7">Response regulator</fullName>
    </submittedName>
</protein>
<accession>A0ABR8RE39</accession>
<evidence type="ECO:0000256" key="1">
    <source>
        <dbReference type="ARBA" id="ARBA00023015"/>
    </source>
</evidence>
<dbReference type="RefSeq" id="WP_151112618.1">
    <property type="nucleotide sequence ID" value="NZ_JACSQO010000012.1"/>
</dbReference>
<evidence type="ECO:0000313" key="8">
    <source>
        <dbReference type="Proteomes" id="UP000640786"/>
    </source>
</evidence>
<gene>
    <name evidence="7" type="ORF">H9650_18165</name>
</gene>
<dbReference type="InterPro" id="IPR041522">
    <property type="entry name" value="CdaR_GGDEF"/>
</dbReference>
<dbReference type="PROSITE" id="PS50110">
    <property type="entry name" value="RESPONSE_REGULATORY"/>
    <property type="match status" value="1"/>
</dbReference>
<dbReference type="SUPFAM" id="SSF46689">
    <property type="entry name" value="Homeodomain-like"/>
    <property type="match status" value="2"/>
</dbReference>
<dbReference type="PANTHER" id="PTHR43280">
    <property type="entry name" value="ARAC-FAMILY TRANSCRIPTIONAL REGULATOR"/>
    <property type="match status" value="1"/>
</dbReference>
<dbReference type="EMBL" id="JACSQO010000012">
    <property type="protein sequence ID" value="MBD7946033.1"/>
    <property type="molecule type" value="Genomic_DNA"/>
</dbReference>
<reference evidence="7 8" key="1">
    <citation type="submission" date="2020-08" db="EMBL/GenBank/DDBJ databases">
        <title>A Genomic Blueprint of the Chicken Gut Microbiome.</title>
        <authorList>
            <person name="Gilroy R."/>
            <person name="Ravi A."/>
            <person name="Getino M."/>
            <person name="Pursley I."/>
            <person name="Horton D.L."/>
            <person name="Alikhan N.-F."/>
            <person name="Baker D."/>
            <person name="Gharbi K."/>
            <person name="Hall N."/>
            <person name="Watson M."/>
            <person name="Adriaenssens E.M."/>
            <person name="Foster-Nyarko E."/>
            <person name="Jarju S."/>
            <person name="Secka A."/>
            <person name="Antonio M."/>
            <person name="Oren A."/>
            <person name="Chaudhuri R."/>
            <person name="La Ragione R.M."/>
            <person name="Hildebrand F."/>
            <person name="Pallen M.J."/>
        </authorList>
    </citation>
    <scope>NUCLEOTIDE SEQUENCE [LARGE SCALE GENOMIC DNA]</scope>
    <source>
        <strain evidence="7 8">Sa2BUA9</strain>
    </source>
</reference>
<dbReference type="InterPro" id="IPR020449">
    <property type="entry name" value="Tscrpt_reg_AraC-type_HTH"/>
</dbReference>
<dbReference type="InterPro" id="IPR018062">
    <property type="entry name" value="HTH_AraC-typ_CS"/>
</dbReference>
<keyword evidence="4" id="KW-0597">Phosphoprotein</keyword>
<dbReference type="CDD" id="cd17536">
    <property type="entry name" value="REC_YesN-like"/>
    <property type="match status" value="1"/>
</dbReference>
<dbReference type="Pfam" id="PF12833">
    <property type="entry name" value="HTH_18"/>
    <property type="match status" value="1"/>
</dbReference>
<dbReference type="PRINTS" id="PR00032">
    <property type="entry name" value="HTHARAC"/>
</dbReference>
<keyword evidence="2" id="KW-0238">DNA-binding</keyword>